<gene>
    <name evidence="2" type="ORF">ACE1CC_02065</name>
</gene>
<reference evidence="2 3" key="1">
    <citation type="submission" date="2024-09" db="EMBL/GenBank/DDBJ databases">
        <title>Floridaenema gen nov. (Aerosakkonemataceae, Aerosakkonematales ord. nov., Cyanobacteria) from benthic tropical and subtropical fresh waters, with the description of four new species.</title>
        <authorList>
            <person name="Moretto J.A."/>
            <person name="Berthold D.E."/>
            <person name="Lefler F.W."/>
            <person name="Huang I.-S."/>
            <person name="Laughinghouse H. IV."/>
        </authorList>
    </citation>
    <scope>NUCLEOTIDE SEQUENCE [LARGE SCALE GENOMIC DNA]</scope>
    <source>
        <strain evidence="2 3">BLCC-F46</strain>
    </source>
</reference>
<evidence type="ECO:0000313" key="2">
    <source>
        <dbReference type="EMBL" id="MFB2875655.1"/>
    </source>
</evidence>
<dbReference type="RefSeq" id="WP_413268812.1">
    <property type="nucleotide sequence ID" value="NZ_JBHFNQ010000016.1"/>
</dbReference>
<dbReference type="Proteomes" id="UP001576774">
    <property type="component" value="Unassembled WGS sequence"/>
</dbReference>
<keyword evidence="1" id="KW-0812">Transmembrane</keyword>
<keyword evidence="1" id="KW-1133">Transmembrane helix</keyword>
<comment type="caution">
    <text evidence="2">The sequence shown here is derived from an EMBL/GenBank/DDBJ whole genome shotgun (WGS) entry which is preliminary data.</text>
</comment>
<evidence type="ECO:0000313" key="3">
    <source>
        <dbReference type="Proteomes" id="UP001576774"/>
    </source>
</evidence>
<sequence length="48" mass="5598">MLAYTPAIVLGIFLVLLLLEKLFPLRERINSLLGRLTINFNKWLIQKT</sequence>
<proteinExistence type="predicted"/>
<keyword evidence="1" id="KW-0472">Membrane</keyword>
<keyword evidence="3" id="KW-1185">Reference proteome</keyword>
<protein>
    <recommendedName>
        <fullName evidence="4">ATP synthase F0 subunit 8</fullName>
    </recommendedName>
</protein>
<evidence type="ECO:0008006" key="4">
    <source>
        <dbReference type="Google" id="ProtNLM"/>
    </source>
</evidence>
<feature type="transmembrane region" description="Helical" evidence="1">
    <location>
        <begin position="6"/>
        <end position="23"/>
    </location>
</feature>
<name>A0ABV4WYR3_9CYAN</name>
<dbReference type="EMBL" id="JBHFNQ010000016">
    <property type="protein sequence ID" value="MFB2875655.1"/>
    <property type="molecule type" value="Genomic_DNA"/>
</dbReference>
<accession>A0ABV4WYR3</accession>
<evidence type="ECO:0000256" key="1">
    <source>
        <dbReference type="SAM" id="Phobius"/>
    </source>
</evidence>
<organism evidence="2 3">
    <name type="scientific">Floridaenema aerugineum BLCC-F46</name>
    <dbReference type="NCBI Taxonomy" id="3153654"/>
    <lineage>
        <taxon>Bacteria</taxon>
        <taxon>Bacillati</taxon>
        <taxon>Cyanobacteriota</taxon>
        <taxon>Cyanophyceae</taxon>
        <taxon>Oscillatoriophycideae</taxon>
        <taxon>Aerosakkonematales</taxon>
        <taxon>Aerosakkonemataceae</taxon>
        <taxon>Floridanema</taxon>
        <taxon>Floridanema aerugineum</taxon>
    </lineage>
</organism>